<keyword evidence="2" id="KW-0812">Transmembrane</keyword>
<keyword evidence="2" id="KW-1133">Transmembrane helix</keyword>
<evidence type="ECO:0000313" key="6">
    <source>
        <dbReference type="Proteomes" id="UP000544110"/>
    </source>
</evidence>
<dbReference type="InterPro" id="IPR042099">
    <property type="entry name" value="ANL_N_sf"/>
</dbReference>
<dbReference type="EMBL" id="JACCAC010000001">
    <property type="protein sequence ID" value="NYG54789.1"/>
    <property type="molecule type" value="Genomic_DNA"/>
</dbReference>
<gene>
    <name evidence="5" type="ORF">BJ989_001093</name>
</gene>
<dbReference type="Pfam" id="PF00550">
    <property type="entry name" value="PP-binding"/>
    <property type="match status" value="1"/>
</dbReference>
<feature type="domain" description="Carrier" evidence="4">
    <location>
        <begin position="522"/>
        <end position="563"/>
    </location>
</feature>
<feature type="transmembrane region" description="Helical" evidence="2">
    <location>
        <begin position="683"/>
        <end position="704"/>
    </location>
</feature>
<dbReference type="InterPro" id="IPR050237">
    <property type="entry name" value="ATP-dep_AMP-bd_enzyme"/>
</dbReference>
<dbReference type="Gene3D" id="3.40.50.12780">
    <property type="entry name" value="N-terminal domain of ligase-like"/>
    <property type="match status" value="1"/>
</dbReference>
<evidence type="ECO:0000259" key="3">
    <source>
        <dbReference type="Pfam" id="PF00501"/>
    </source>
</evidence>
<dbReference type="InterPro" id="IPR036736">
    <property type="entry name" value="ACP-like_sf"/>
</dbReference>
<dbReference type="SUPFAM" id="SSF47336">
    <property type="entry name" value="ACP-like"/>
    <property type="match status" value="1"/>
</dbReference>
<dbReference type="Proteomes" id="UP000544110">
    <property type="component" value="Unassembled WGS sequence"/>
</dbReference>
<dbReference type="Gene3D" id="1.10.1200.10">
    <property type="entry name" value="ACP-like"/>
    <property type="match status" value="1"/>
</dbReference>
<dbReference type="InterPro" id="IPR009081">
    <property type="entry name" value="PP-bd_ACP"/>
</dbReference>
<keyword evidence="6" id="KW-1185">Reference proteome</keyword>
<dbReference type="AlphaFoldDB" id="A0A7Y9RVB3"/>
<evidence type="ECO:0000259" key="4">
    <source>
        <dbReference type="Pfam" id="PF00550"/>
    </source>
</evidence>
<feature type="transmembrane region" description="Helical" evidence="2">
    <location>
        <begin position="729"/>
        <end position="750"/>
    </location>
</feature>
<keyword evidence="2" id="KW-0472">Membrane</keyword>
<sequence length="921" mass="96041">MTLSPELHPGALPAAPPVTAPGGLVAHLRSFGELPALVGRGVPGAALSYAELADRVADAAAAFGTARRLVLLEGARDVDGLVAYLGAQAAHQVVLLAGGPALAPLRAAYDPDVVLDRAATADLHAALRDPAAARPTSAHDLHPALALLLSTSGSTGSPKLVRLSGSNLASNARAIAGYLDLRPGDVAPTVLPVEYCYGLSVVHSHLAVGAALLLTEDSVTDERLWDDLRRHGATSLAGVPHTFELLERSGAAERLLDPASGLRLRTLTQAGGRMDPEAVARWAERGARAGVDLVVMYGQTEATARMAWLPPHLAATASSAIGRPVAGSSFRLEPLPADEAAGLPAGTGELVFRGPGVMLGYATTPADLARGRELHELRTGDLGRQRSDGLWEVVGRRARFAKVLGLRVDLDRCERLLAAEGVVALAADGGDRVVLGVCDGARPVDTAAVRGRAARLLGLPPGRVAVVTYAEPPRLASGKPDRRAVAALAATDGSPGERRADRLPAATASPYAAAAAATAEGVAALYARALGRDDVSPRDTFVGLGGDSLTYVEVSVGLEALLGRVPGAWPTTPVADLADLADLAQRTGRTRTAAGRASRRTAPGRPAGAAGPAPTTALGRALRLRHLETGVVLRALAILTIVATHANLVTLLGGAHLLLAVVGANLARFALAPGPARERTRRVLLGAARIAVPSVVVLGTVSLWTDGLGWRQVLLLNSLTAHGWSEPAWHYWFVEVVVVLLLATAALLALPPVQRLERRFPFGLPVALALLGLLTRYDVVATDGDELHRAQVVAWLFCLGWAAARARTHAHRVLLTALVVATVPGFTGDPARDAYVALGVLALVWLPTVRVPDVVARLAVPLAGASLWTYLVHWQVYPHLEHDWPLAATVLSFVAGHLAWRAWTGLVRRLPALPPGGRARG</sequence>
<evidence type="ECO:0000313" key="5">
    <source>
        <dbReference type="EMBL" id="NYG54789.1"/>
    </source>
</evidence>
<comment type="caution">
    <text evidence="5">The sequence shown here is derived from an EMBL/GenBank/DDBJ whole genome shotgun (WGS) entry which is preliminary data.</text>
</comment>
<feature type="transmembrane region" description="Helical" evidence="2">
    <location>
        <begin position="648"/>
        <end position="671"/>
    </location>
</feature>
<protein>
    <submittedName>
        <fullName evidence="5">Acyl-coenzyme A synthetase/AMP-(Fatty) acid ligase</fullName>
    </submittedName>
</protein>
<name>A0A7Y9RVB3_9ACTN</name>
<keyword evidence="5" id="KW-0436">Ligase</keyword>
<dbReference type="SUPFAM" id="SSF56801">
    <property type="entry name" value="Acetyl-CoA synthetase-like"/>
    <property type="match status" value="1"/>
</dbReference>
<evidence type="ECO:0000256" key="2">
    <source>
        <dbReference type="SAM" id="Phobius"/>
    </source>
</evidence>
<dbReference type="Pfam" id="PF00501">
    <property type="entry name" value="AMP-binding"/>
    <property type="match status" value="1"/>
</dbReference>
<evidence type="ECO:0000256" key="1">
    <source>
        <dbReference type="SAM" id="MobiDB-lite"/>
    </source>
</evidence>
<accession>A0A7Y9RVB3</accession>
<feature type="domain" description="AMP-dependent synthetase/ligase" evidence="3">
    <location>
        <begin position="134"/>
        <end position="361"/>
    </location>
</feature>
<feature type="transmembrane region" description="Helical" evidence="2">
    <location>
        <begin position="762"/>
        <end position="781"/>
    </location>
</feature>
<feature type="transmembrane region" description="Helical" evidence="2">
    <location>
        <begin position="787"/>
        <end position="804"/>
    </location>
</feature>
<feature type="region of interest" description="Disordered" evidence="1">
    <location>
        <begin position="588"/>
        <end position="614"/>
    </location>
</feature>
<dbReference type="GO" id="GO:0016874">
    <property type="term" value="F:ligase activity"/>
    <property type="evidence" value="ECO:0007669"/>
    <property type="project" value="UniProtKB-KW"/>
</dbReference>
<dbReference type="PANTHER" id="PTHR43767">
    <property type="entry name" value="LONG-CHAIN-FATTY-ACID--COA LIGASE"/>
    <property type="match status" value="1"/>
</dbReference>
<proteinExistence type="predicted"/>
<dbReference type="InterPro" id="IPR000873">
    <property type="entry name" value="AMP-dep_synth/lig_dom"/>
</dbReference>
<organism evidence="5 6">
    <name type="scientific">Nocardioides perillae</name>
    <dbReference type="NCBI Taxonomy" id="1119534"/>
    <lineage>
        <taxon>Bacteria</taxon>
        <taxon>Bacillati</taxon>
        <taxon>Actinomycetota</taxon>
        <taxon>Actinomycetes</taxon>
        <taxon>Propionibacteriales</taxon>
        <taxon>Nocardioidaceae</taxon>
        <taxon>Nocardioides</taxon>
    </lineage>
</organism>
<dbReference type="RefSeq" id="WP_179517351.1">
    <property type="nucleotide sequence ID" value="NZ_JACCAC010000001.1"/>
</dbReference>
<dbReference type="PANTHER" id="PTHR43767:SF10">
    <property type="entry name" value="SURFACTIN SYNTHASE SUBUNIT 1"/>
    <property type="match status" value="1"/>
</dbReference>
<reference evidence="5 6" key="1">
    <citation type="submission" date="2020-07" db="EMBL/GenBank/DDBJ databases">
        <title>Sequencing the genomes of 1000 actinobacteria strains.</title>
        <authorList>
            <person name="Klenk H.-P."/>
        </authorList>
    </citation>
    <scope>NUCLEOTIDE SEQUENCE [LARGE SCALE GENOMIC DNA]</scope>
    <source>
        <strain evidence="5 6">DSM 24552</strain>
    </source>
</reference>